<dbReference type="PANTHER" id="PTHR46211:SF13">
    <property type="entry name" value="GLYCEROPHOSPHODIESTER PHOSPHODIESTERASE 1-RELATED"/>
    <property type="match status" value="1"/>
</dbReference>
<evidence type="ECO:0000256" key="1">
    <source>
        <dbReference type="SAM" id="MobiDB-lite"/>
    </source>
</evidence>
<name>A0ABQ1UBX2_9NOCA</name>
<comment type="caution">
    <text evidence="3">The sequence shown here is derived from an EMBL/GenBank/DDBJ whole genome shotgun (WGS) entry which is preliminary data.</text>
</comment>
<protein>
    <submittedName>
        <fullName evidence="3">Glycerophosphoryl diester phosphodiesterase</fullName>
    </submittedName>
</protein>
<dbReference type="SUPFAM" id="SSF51695">
    <property type="entry name" value="PLC-like phosphodiesterases"/>
    <property type="match status" value="1"/>
</dbReference>
<dbReference type="Pfam" id="PF03009">
    <property type="entry name" value="GDPD"/>
    <property type="match status" value="1"/>
</dbReference>
<gene>
    <name evidence="3" type="ORF">GCM10007298_09260</name>
</gene>
<feature type="region of interest" description="Disordered" evidence="1">
    <location>
        <begin position="1"/>
        <end position="36"/>
    </location>
</feature>
<evidence type="ECO:0000313" key="4">
    <source>
        <dbReference type="Proteomes" id="UP000632454"/>
    </source>
</evidence>
<dbReference type="Proteomes" id="UP000632454">
    <property type="component" value="Unassembled WGS sequence"/>
</dbReference>
<evidence type="ECO:0000313" key="3">
    <source>
        <dbReference type="EMBL" id="GGF15389.1"/>
    </source>
</evidence>
<dbReference type="CDD" id="cd08582">
    <property type="entry name" value="GDPD_like_2"/>
    <property type="match status" value="1"/>
</dbReference>
<dbReference type="RefSeq" id="WP_188487315.1">
    <property type="nucleotide sequence ID" value="NZ_BMCS01000001.1"/>
</dbReference>
<keyword evidence="4" id="KW-1185">Reference proteome</keyword>
<sequence length="276" mass="29892">MTQGGDDTSDPLPDAARIKRQRRPAVVAHRGASGDRPEHTLAAYELALAQGAEGLECDVRLTRDHQLVCVHDRTIDRTSSGTGVVSEMTLAELREHDFGSWHRFGRPAQVLTLAELITLTLDWSSPARLFIETKHPVRFGGLVEQLLLAELHRFGIASPPSADHSRAAVISFSTAGAWRIRRNAPLLPTVLLGDTARILGGSAATAVGATGIGPSIATLRDHPDAVDRAAASGRATYCWTVDEYADVLHCARIGVDFVATNFPGRVREWLEPSRRS</sequence>
<accession>A0ABQ1UBX2</accession>
<dbReference type="InterPro" id="IPR030395">
    <property type="entry name" value="GP_PDE_dom"/>
</dbReference>
<dbReference type="PROSITE" id="PS51704">
    <property type="entry name" value="GP_PDE"/>
    <property type="match status" value="1"/>
</dbReference>
<dbReference type="PANTHER" id="PTHR46211">
    <property type="entry name" value="GLYCEROPHOSPHORYL DIESTER PHOSPHODIESTERASE"/>
    <property type="match status" value="1"/>
</dbReference>
<organism evidence="3 4">
    <name type="scientific">Williamsia phyllosphaerae</name>
    <dbReference type="NCBI Taxonomy" id="885042"/>
    <lineage>
        <taxon>Bacteria</taxon>
        <taxon>Bacillati</taxon>
        <taxon>Actinomycetota</taxon>
        <taxon>Actinomycetes</taxon>
        <taxon>Mycobacteriales</taxon>
        <taxon>Nocardiaceae</taxon>
        <taxon>Williamsia</taxon>
    </lineage>
</organism>
<proteinExistence type="predicted"/>
<dbReference type="EMBL" id="BMCS01000001">
    <property type="protein sequence ID" value="GGF15389.1"/>
    <property type="molecule type" value="Genomic_DNA"/>
</dbReference>
<evidence type="ECO:0000259" key="2">
    <source>
        <dbReference type="PROSITE" id="PS51704"/>
    </source>
</evidence>
<reference evidence="4" key="1">
    <citation type="journal article" date="2019" name="Int. J. Syst. Evol. Microbiol.">
        <title>The Global Catalogue of Microorganisms (GCM) 10K type strain sequencing project: providing services to taxonomists for standard genome sequencing and annotation.</title>
        <authorList>
            <consortium name="The Broad Institute Genomics Platform"/>
            <consortium name="The Broad Institute Genome Sequencing Center for Infectious Disease"/>
            <person name="Wu L."/>
            <person name="Ma J."/>
        </authorList>
    </citation>
    <scope>NUCLEOTIDE SEQUENCE [LARGE SCALE GENOMIC DNA]</scope>
    <source>
        <strain evidence="4">CCM 7855</strain>
    </source>
</reference>
<dbReference type="InterPro" id="IPR017946">
    <property type="entry name" value="PLC-like_Pdiesterase_TIM-brl"/>
</dbReference>
<dbReference type="Gene3D" id="3.20.20.190">
    <property type="entry name" value="Phosphatidylinositol (PI) phosphodiesterase"/>
    <property type="match status" value="1"/>
</dbReference>
<feature type="domain" description="GP-PDE" evidence="2">
    <location>
        <begin position="24"/>
        <end position="270"/>
    </location>
</feature>